<name>A0A373FBW9_COMTE</name>
<accession>A0A373FBW9</accession>
<sequence length="81" mass="9081">MESSVTLLTSNDLEILKQELLRPELRIYTVVVMATRDLESGDVSGALARLRVDADKLRAHNTQITRLLRTASENREAETSV</sequence>
<dbReference type="Proteomes" id="UP000261948">
    <property type="component" value="Unassembled WGS sequence"/>
</dbReference>
<dbReference type="AlphaFoldDB" id="A0A373FBW9"/>
<evidence type="ECO:0000313" key="2">
    <source>
        <dbReference type="Proteomes" id="UP000261948"/>
    </source>
</evidence>
<keyword evidence="2" id="KW-1185">Reference proteome</keyword>
<dbReference type="EMBL" id="QURR01000032">
    <property type="protein sequence ID" value="RGE40955.1"/>
    <property type="molecule type" value="Genomic_DNA"/>
</dbReference>
<proteinExistence type="predicted"/>
<protein>
    <submittedName>
        <fullName evidence="1">Uncharacterized protein</fullName>
    </submittedName>
</protein>
<comment type="caution">
    <text evidence="1">The sequence shown here is derived from an EMBL/GenBank/DDBJ whole genome shotgun (WGS) entry which is preliminary data.</text>
</comment>
<gene>
    <name evidence="1" type="ORF">DZC30_19600</name>
</gene>
<organism evidence="1 2">
    <name type="scientific">Comamonas testosteroni</name>
    <name type="common">Pseudomonas testosteroni</name>
    <dbReference type="NCBI Taxonomy" id="285"/>
    <lineage>
        <taxon>Bacteria</taxon>
        <taxon>Pseudomonadati</taxon>
        <taxon>Pseudomonadota</taxon>
        <taxon>Betaproteobacteria</taxon>
        <taxon>Burkholderiales</taxon>
        <taxon>Comamonadaceae</taxon>
        <taxon>Comamonas</taxon>
    </lineage>
</organism>
<reference evidence="1 2" key="1">
    <citation type="submission" date="2018-08" db="EMBL/GenBank/DDBJ databases">
        <title>Comamonas testosteroni strain SWCO2.</title>
        <authorList>
            <person name="Jiang N."/>
            <person name="Zhang X.Z."/>
        </authorList>
    </citation>
    <scope>NUCLEOTIDE SEQUENCE [LARGE SCALE GENOMIC DNA]</scope>
    <source>
        <strain evidence="1 2">SWCO2</strain>
    </source>
</reference>
<evidence type="ECO:0000313" key="1">
    <source>
        <dbReference type="EMBL" id="RGE40955.1"/>
    </source>
</evidence>